<dbReference type="PANTHER" id="PTHR43236:SF1">
    <property type="entry name" value="BLL7220 PROTEIN"/>
    <property type="match status" value="1"/>
</dbReference>
<dbReference type="PANTHER" id="PTHR43236">
    <property type="entry name" value="ANTITOXIN HIGA1"/>
    <property type="match status" value="1"/>
</dbReference>
<dbReference type="Gene3D" id="1.10.260.40">
    <property type="entry name" value="lambda repressor-like DNA-binding domains"/>
    <property type="match status" value="1"/>
</dbReference>
<dbReference type="PROSITE" id="PS50943">
    <property type="entry name" value="HTH_CROC1"/>
    <property type="match status" value="1"/>
</dbReference>
<name>A0A7Y6ME44_9ACTN</name>
<dbReference type="SMART" id="SM00530">
    <property type="entry name" value="HTH_XRE"/>
    <property type="match status" value="1"/>
</dbReference>
<dbReference type="Pfam" id="PF06114">
    <property type="entry name" value="Peptidase_M78"/>
    <property type="match status" value="1"/>
</dbReference>
<evidence type="ECO:0000259" key="2">
    <source>
        <dbReference type="PROSITE" id="PS50943"/>
    </source>
</evidence>
<evidence type="ECO:0000256" key="1">
    <source>
        <dbReference type="ARBA" id="ARBA00007227"/>
    </source>
</evidence>
<evidence type="ECO:0000313" key="3">
    <source>
        <dbReference type="EMBL" id="NUW43306.1"/>
    </source>
</evidence>
<dbReference type="SUPFAM" id="SSF47413">
    <property type="entry name" value="lambda repressor-like DNA-binding domains"/>
    <property type="match status" value="1"/>
</dbReference>
<keyword evidence="4" id="KW-1185">Reference proteome</keyword>
<dbReference type="CDD" id="cd00093">
    <property type="entry name" value="HTH_XRE"/>
    <property type="match status" value="1"/>
</dbReference>
<gene>
    <name evidence="3" type="ORF">HT134_24685</name>
</gene>
<organism evidence="3 4">
    <name type="scientific">Nonomuraea rhodomycinica</name>
    <dbReference type="NCBI Taxonomy" id="1712872"/>
    <lineage>
        <taxon>Bacteria</taxon>
        <taxon>Bacillati</taxon>
        <taxon>Actinomycetota</taxon>
        <taxon>Actinomycetes</taxon>
        <taxon>Streptosporangiales</taxon>
        <taxon>Streptosporangiaceae</taxon>
        <taxon>Nonomuraea</taxon>
    </lineage>
</organism>
<dbReference type="Proteomes" id="UP000546126">
    <property type="component" value="Unassembled WGS sequence"/>
</dbReference>
<dbReference type="InterPro" id="IPR052345">
    <property type="entry name" value="Rad_response_metalloprotease"/>
</dbReference>
<comment type="caution">
    <text evidence="3">The sequence shown here is derived from an EMBL/GenBank/DDBJ whole genome shotgun (WGS) entry which is preliminary data.</text>
</comment>
<feature type="domain" description="HTH cro/C1-type" evidence="2">
    <location>
        <begin position="5"/>
        <end position="59"/>
    </location>
</feature>
<accession>A0A7Y6ME44</accession>
<dbReference type="InterPro" id="IPR001387">
    <property type="entry name" value="Cro/C1-type_HTH"/>
</dbReference>
<dbReference type="EMBL" id="JABWGO010000006">
    <property type="protein sequence ID" value="NUW43306.1"/>
    <property type="molecule type" value="Genomic_DNA"/>
</dbReference>
<dbReference type="InterPro" id="IPR010982">
    <property type="entry name" value="Lambda_DNA-bd_dom_sf"/>
</dbReference>
<dbReference type="InterPro" id="IPR010359">
    <property type="entry name" value="IrrE_HExxH"/>
</dbReference>
<protein>
    <submittedName>
        <fullName evidence="3">ImmA/IrrE family metallo-endopeptidase</fullName>
    </submittedName>
</protein>
<dbReference type="GO" id="GO:0003677">
    <property type="term" value="F:DNA binding"/>
    <property type="evidence" value="ECO:0007669"/>
    <property type="project" value="InterPro"/>
</dbReference>
<dbReference type="AlphaFoldDB" id="A0A7Y6ME44"/>
<dbReference type="Gene3D" id="1.10.10.2910">
    <property type="match status" value="1"/>
</dbReference>
<sequence length="364" mass="39766">MADRVRQLIETSGLSQHVFGRRIGLDDSKLSKSLGGTRRFSSLDLARIADEFKVSVDWLITGEEPPLAVAARTTTGRAAEALDIARRYSTMRTDLAALGYQPPWVPPDADLRFGSYLDRARRLADFAQARLREENLSILGRDLLDLAENVFGVDVAVVELGTGFDGLAVSSEEVKLIVLATTRVPARQRFTLAHELGHLMAGDDQAVHVDRDVFDKAQSREPSELQANAFASALLMPEALLRERLKQGGLSEKTFAELACDLRVSPSSLAIRLSQLRIIDSGGADRYKRMTGADAARLAGKGEWYARWVTETGTPRPPGLLLRDAYSAYETGQATLRPYANLLGEDVDSLRAALESDEGTPAAL</sequence>
<comment type="similarity">
    <text evidence="1">Belongs to the short-chain fatty acyl-CoA assimilation regulator (ScfR) family.</text>
</comment>
<evidence type="ECO:0000313" key="4">
    <source>
        <dbReference type="Proteomes" id="UP000546126"/>
    </source>
</evidence>
<reference evidence="3 4" key="1">
    <citation type="submission" date="2020-06" db="EMBL/GenBank/DDBJ databases">
        <authorList>
            <person name="Chanama M."/>
        </authorList>
    </citation>
    <scope>NUCLEOTIDE SEQUENCE [LARGE SCALE GENOMIC DNA]</scope>
    <source>
        <strain evidence="3 4">TBRC6557</strain>
    </source>
</reference>
<proteinExistence type="inferred from homology"/>